<proteinExistence type="predicted"/>
<protein>
    <submittedName>
        <fullName evidence="1">Uncharacterized protein</fullName>
    </submittedName>
</protein>
<reference evidence="1 2" key="1">
    <citation type="submission" date="2023-04" db="EMBL/GenBank/DDBJ databases">
        <title>Genome of Basidiobolus ranarum AG-B5.</title>
        <authorList>
            <person name="Stajich J.E."/>
            <person name="Carter-House D."/>
            <person name="Gryganskyi A."/>
        </authorList>
    </citation>
    <scope>NUCLEOTIDE SEQUENCE [LARGE SCALE GENOMIC DNA]</scope>
    <source>
        <strain evidence="1 2">AG-B5</strain>
    </source>
</reference>
<organism evidence="1 2">
    <name type="scientific">Basidiobolus ranarum</name>
    <dbReference type="NCBI Taxonomy" id="34480"/>
    <lineage>
        <taxon>Eukaryota</taxon>
        <taxon>Fungi</taxon>
        <taxon>Fungi incertae sedis</taxon>
        <taxon>Zoopagomycota</taxon>
        <taxon>Entomophthoromycotina</taxon>
        <taxon>Basidiobolomycetes</taxon>
        <taxon>Basidiobolales</taxon>
        <taxon>Basidiobolaceae</taxon>
        <taxon>Basidiobolus</taxon>
    </lineage>
</organism>
<dbReference type="EMBL" id="JASJQH010007296">
    <property type="protein sequence ID" value="KAK9711167.1"/>
    <property type="molecule type" value="Genomic_DNA"/>
</dbReference>
<sequence>MQMKDKPVVIDEATFKPILLKRKGEDESSKNKTDYKRVRKSLMLSLETMERFLASKQKYPEYRDFSNDRYLLYLLELENQSRDELS</sequence>
<evidence type="ECO:0000313" key="1">
    <source>
        <dbReference type="EMBL" id="KAK9711167.1"/>
    </source>
</evidence>
<gene>
    <name evidence="1" type="ORF">K7432_007978</name>
</gene>
<keyword evidence="2" id="KW-1185">Reference proteome</keyword>
<name>A0ABR2VZA8_9FUNG</name>
<comment type="caution">
    <text evidence="1">The sequence shown here is derived from an EMBL/GenBank/DDBJ whole genome shotgun (WGS) entry which is preliminary data.</text>
</comment>
<accession>A0ABR2VZA8</accession>
<dbReference type="Proteomes" id="UP001479436">
    <property type="component" value="Unassembled WGS sequence"/>
</dbReference>
<evidence type="ECO:0000313" key="2">
    <source>
        <dbReference type="Proteomes" id="UP001479436"/>
    </source>
</evidence>